<name>A0A8J8T4G5_HALGN</name>
<organism evidence="2 3">
    <name type="scientific">Halteria grandinella</name>
    <dbReference type="NCBI Taxonomy" id="5974"/>
    <lineage>
        <taxon>Eukaryota</taxon>
        <taxon>Sar</taxon>
        <taxon>Alveolata</taxon>
        <taxon>Ciliophora</taxon>
        <taxon>Intramacronucleata</taxon>
        <taxon>Spirotrichea</taxon>
        <taxon>Stichotrichia</taxon>
        <taxon>Sporadotrichida</taxon>
        <taxon>Halteriidae</taxon>
        <taxon>Halteria</taxon>
    </lineage>
</organism>
<feature type="region of interest" description="Disordered" evidence="1">
    <location>
        <begin position="198"/>
        <end position="217"/>
    </location>
</feature>
<evidence type="ECO:0000313" key="2">
    <source>
        <dbReference type="EMBL" id="TNV81470.1"/>
    </source>
</evidence>
<reference evidence="2" key="1">
    <citation type="submission" date="2019-06" db="EMBL/GenBank/DDBJ databases">
        <authorList>
            <person name="Zheng W."/>
        </authorList>
    </citation>
    <scope>NUCLEOTIDE SEQUENCE</scope>
    <source>
        <strain evidence="2">QDHG01</strain>
    </source>
</reference>
<sequence length="509" mass="58389">MAFERQNEEILSHDKRRKMELQNKQRQELIRQQNFLTKDQNDLFIDPKLLSSQQGRFKFTRSNITHLLDSADTQSEQDQNFANMMQAAVTQTSQKYFNLQTLTDDQRKKLKDTLEKKKNYNKFQNDLEKKVNVLKNSSLVVGEGQLSQATRVHYTAVNPYKDLQRILQKERFLVPQLSSKKTTGYSFGLSVERVLLNNSEEEEQSEQRANQQRKAKKNRFLLQNNVSGAVTTREKIRRKSTVCFVVPQDEQVLQRLPSLKHEPKSIDERAIQTLQSILQKRSNSVASIIKMRKKLDHGLQEVLIQEEKIKQKRQVESGKISTGLIKCPSFQSLKLKNLSNPQFLDVQKKETSPNTKRLTRNETTGVLHKMPALTTSYNYPPPHIIEAYRDLKPRQLVLSPSINHSKKNSKGAIGAHEISMSQPLQRVQVVMKRASGIGGSIQTTGTQSSARSSTNLLKQLALGSKQSSRAKILQRAKTSKQEQGFVPIEKSEKILIQNDENSFITYFNQ</sequence>
<comment type="caution">
    <text evidence="2">The sequence shown here is derived from an EMBL/GenBank/DDBJ whole genome shotgun (WGS) entry which is preliminary data.</text>
</comment>
<proteinExistence type="predicted"/>
<protein>
    <submittedName>
        <fullName evidence="2">Uncharacterized protein</fullName>
    </submittedName>
</protein>
<dbReference type="AlphaFoldDB" id="A0A8J8T4G5"/>
<keyword evidence="3" id="KW-1185">Reference proteome</keyword>
<gene>
    <name evidence="2" type="ORF">FGO68_gene7781</name>
</gene>
<evidence type="ECO:0000256" key="1">
    <source>
        <dbReference type="SAM" id="MobiDB-lite"/>
    </source>
</evidence>
<dbReference type="EMBL" id="RRYP01006105">
    <property type="protein sequence ID" value="TNV81470.1"/>
    <property type="molecule type" value="Genomic_DNA"/>
</dbReference>
<accession>A0A8J8T4G5</accession>
<dbReference type="OrthoDB" id="10677648at2759"/>
<evidence type="ECO:0000313" key="3">
    <source>
        <dbReference type="Proteomes" id="UP000785679"/>
    </source>
</evidence>
<dbReference type="Proteomes" id="UP000785679">
    <property type="component" value="Unassembled WGS sequence"/>
</dbReference>